<feature type="transmembrane region" description="Helical" evidence="10">
    <location>
        <begin position="14"/>
        <end position="31"/>
    </location>
</feature>
<evidence type="ECO:0000313" key="13">
    <source>
        <dbReference type="EMBL" id="KZO89806.1"/>
    </source>
</evidence>
<organism evidence="13 14">
    <name type="scientific">Calocera viscosa (strain TUFC12733)</name>
    <dbReference type="NCBI Taxonomy" id="1330018"/>
    <lineage>
        <taxon>Eukaryota</taxon>
        <taxon>Fungi</taxon>
        <taxon>Dikarya</taxon>
        <taxon>Basidiomycota</taxon>
        <taxon>Agaricomycotina</taxon>
        <taxon>Dacrymycetes</taxon>
        <taxon>Dacrymycetales</taxon>
        <taxon>Dacrymycetaceae</taxon>
        <taxon>Calocera</taxon>
    </lineage>
</organism>
<dbReference type="PANTHER" id="PTHR24223">
    <property type="entry name" value="ATP-BINDING CASSETTE SUB-FAMILY C"/>
    <property type="match status" value="1"/>
</dbReference>
<proteinExistence type="predicted"/>
<dbReference type="CDD" id="cd18604">
    <property type="entry name" value="ABC_6TM_VMR1_D2_like"/>
    <property type="match status" value="1"/>
</dbReference>
<dbReference type="CDD" id="cd03244">
    <property type="entry name" value="ABCC_MRP_domain2"/>
    <property type="match status" value="1"/>
</dbReference>
<dbReference type="Pfam" id="PF00664">
    <property type="entry name" value="ABC_membrane"/>
    <property type="match status" value="2"/>
</dbReference>
<feature type="region of interest" description="Disordered" evidence="9">
    <location>
        <begin position="889"/>
        <end position="914"/>
    </location>
</feature>
<dbReference type="PROSITE" id="PS50893">
    <property type="entry name" value="ABC_TRANSPORTER_2"/>
    <property type="match status" value="2"/>
</dbReference>
<evidence type="ECO:0000256" key="7">
    <source>
        <dbReference type="ARBA" id="ARBA00022989"/>
    </source>
</evidence>
<evidence type="ECO:0000256" key="5">
    <source>
        <dbReference type="ARBA" id="ARBA00022741"/>
    </source>
</evidence>
<feature type="domain" description="ABC transporter" evidence="11">
    <location>
        <begin position="656"/>
        <end position="894"/>
    </location>
</feature>
<reference evidence="13 14" key="1">
    <citation type="journal article" date="2016" name="Mol. Biol. Evol.">
        <title>Comparative Genomics of Early-Diverging Mushroom-Forming Fungi Provides Insights into the Origins of Lignocellulose Decay Capabilities.</title>
        <authorList>
            <person name="Nagy L.G."/>
            <person name="Riley R."/>
            <person name="Tritt A."/>
            <person name="Adam C."/>
            <person name="Daum C."/>
            <person name="Floudas D."/>
            <person name="Sun H."/>
            <person name="Yadav J.S."/>
            <person name="Pangilinan J."/>
            <person name="Larsson K.H."/>
            <person name="Matsuura K."/>
            <person name="Barry K."/>
            <person name="Labutti K."/>
            <person name="Kuo R."/>
            <person name="Ohm R.A."/>
            <person name="Bhattacharya S.S."/>
            <person name="Shirouzu T."/>
            <person name="Yoshinaga Y."/>
            <person name="Martin F.M."/>
            <person name="Grigoriev I.V."/>
            <person name="Hibbett D.S."/>
        </authorList>
    </citation>
    <scope>NUCLEOTIDE SEQUENCE [LARGE SCALE GENOMIC DNA]</scope>
    <source>
        <strain evidence="13 14">TUFC12733</strain>
    </source>
</reference>
<dbReference type="SUPFAM" id="SSF52540">
    <property type="entry name" value="P-loop containing nucleoside triphosphate hydrolases"/>
    <property type="match status" value="2"/>
</dbReference>
<dbReference type="SUPFAM" id="SSF90123">
    <property type="entry name" value="ABC transporter transmembrane region"/>
    <property type="match status" value="2"/>
</dbReference>
<feature type="transmembrane region" description="Helical" evidence="10">
    <location>
        <begin position="80"/>
        <end position="99"/>
    </location>
</feature>
<name>A0A167FSV2_CALVF</name>
<dbReference type="GO" id="GO:0140359">
    <property type="term" value="F:ABC-type transporter activity"/>
    <property type="evidence" value="ECO:0007669"/>
    <property type="project" value="InterPro"/>
</dbReference>
<evidence type="ECO:0000256" key="6">
    <source>
        <dbReference type="ARBA" id="ARBA00022840"/>
    </source>
</evidence>
<feature type="transmembrane region" description="Helical" evidence="10">
    <location>
        <begin position="185"/>
        <end position="205"/>
    </location>
</feature>
<evidence type="ECO:0000256" key="9">
    <source>
        <dbReference type="SAM" id="MobiDB-lite"/>
    </source>
</evidence>
<evidence type="ECO:0000256" key="3">
    <source>
        <dbReference type="ARBA" id="ARBA00022692"/>
    </source>
</evidence>
<dbReference type="InterPro" id="IPR050173">
    <property type="entry name" value="ABC_transporter_C-like"/>
</dbReference>
<keyword evidence="6 13" id="KW-0067">ATP-binding</keyword>
<feature type="transmembrane region" description="Helical" evidence="10">
    <location>
        <begin position="302"/>
        <end position="323"/>
    </location>
</feature>
<dbReference type="InterPro" id="IPR036640">
    <property type="entry name" value="ABC1_TM_sf"/>
</dbReference>
<feature type="domain" description="ABC transporter" evidence="11">
    <location>
        <begin position="1272"/>
        <end position="1504"/>
    </location>
</feature>
<dbReference type="InterPro" id="IPR011527">
    <property type="entry name" value="ABC1_TM_dom"/>
</dbReference>
<evidence type="ECO:0000259" key="12">
    <source>
        <dbReference type="PROSITE" id="PS50929"/>
    </source>
</evidence>
<evidence type="ECO:0000256" key="10">
    <source>
        <dbReference type="SAM" id="Phobius"/>
    </source>
</evidence>
<keyword evidence="5" id="KW-0547">Nucleotide-binding</keyword>
<feature type="region of interest" description="Disordered" evidence="9">
    <location>
        <begin position="391"/>
        <end position="420"/>
    </location>
</feature>
<feature type="compositionally biased region" description="Basic and acidic residues" evidence="9">
    <location>
        <begin position="899"/>
        <end position="914"/>
    </location>
</feature>
<keyword evidence="8 10" id="KW-0472">Membrane</keyword>
<accession>A0A167FSV2</accession>
<gene>
    <name evidence="13" type="ORF">CALVIDRAFT_603400</name>
</gene>
<dbReference type="GO" id="GO:0005524">
    <property type="term" value="F:ATP binding"/>
    <property type="evidence" value="ECO:0007669"/>
    <property type="project" value="UniProtKB-KW"/>
</dbReference>
<dbReference type="GO" id="GO:0016887">
    <property type="term" value="F:ATP hydrolysis activity"/>
    <property type="evidence" value="ECO:0007669"/>
    <property type="project" value="InterPro"/>
</dbReference>
<dbReference type="Proteomes" id="UP000076738">
    <property type="component" value="Unassembled WGS sequence"/>
</dbReference>
<feature type="transmembrane region" description="Helical" evidence="10">
    <location>
        <begin position="1212"/>
        <end position="1228"/>
    </location>
</feature>
<evidence type="ECO:0000256" key="2">
    <source>
        <dbReference type="ARBA" id="ARBA00022448"/>
    </source>
</evidence>
<dbReference type="Pfam" id="PF00005">
    <property type="entry name" value="ABC_tran"/>
    <property type="match status" value="2"/>
</dbReference>
<keyword evidence="7 10" id="KW-1133">Transmembrane helix</keyword>
<dbReference type="CDD" id="cd18596">
    <property type="entry name" value="ABC_6TM_VMR1_D1_like"/>
    <property type="match status" value="1"/>
</dbReference>
<feature type="transmembrane region" description="Helical" evidence="10">
    <location>
        <begin position="447"/>
        <end position="465"/>
    </location>
</feature>
<evidence type="ECO:0000256" key="1">
    <source>
        <dbReference type="ARBA" id="ARBA00004141"/>
    </source>
</evidence>
<dbReference type="InterPro" id="IPR003593">
    <property type="entry name" value="AAA+_ATPase"/>
</dbReference>
<dbReference type="SMART" id="SM00382">
    <property type="entry name" value="AAA"/>
    <property type="match status" value="2"/>
</dbReference>
<dbReference type="Gene3D" id="3.40.50.300">
    <property type="entry name" value="P-loop containing nucleotide triphosphate hydrolases"/>
    <property type="match status" value="2"/>
</dbReference>
<dbReference type="PROSITE" id="PS50929">
    <property type="entry name" value="ABC_TM1F"/>
    <property type="match status" value="2"/>
</dbReference>
<keyword evidence="3 10" id="KW-0812">Transmembrane</keyword>
<dbReference type="CDD" id="cd03250">
    <property type="entry name" value="ABCC_MRP_domain1"/>
    <property type="match status" value="1"/>
</dbReference>
<feature type="transmembrane region" description="Helical" evidence="10">
    <location>
        <begin position="1095"/>
        <end position="1116"/>
    </location>
</feature>
<dbReference type="InterPro" id="IPR027417">
    <property type="entry name" value="P-loop_NTPase"/>
</dbReference>
<evidence type="ECO:0000313" key="14">
    <source>
        <dbReference type="Proteomes" id="UP000076738"/>
    </source>
</evidence>
<sequence length="1521" mass="168365">MDSSTGNGAWSDPRLAPCYGAALSVISLIIWGTRRGSKPRPAIGGSDSTVAGTAGERSLLENLRQHVETKGGKLVYTFHVLRFLCAATLAVLASIRLVLDSNHVDHSTRNIAADCQLRIDLVGVISYSYAAVLSLAAIVVQQNITKVFTYNAGIVLLIQCCVFSWRNFWPLMIFGGVPADSRYPGLTWTEGGFLVFAGVIIPLVIPEPYVPVDPQRPSRPPPEQTASLAAINFFYFLEPFMYRSFSTKHIQHDALPVLADYDQSAVLELQGVKLMDPWQRRELGLKDRHLFFGLMEFFGHRIWLQVFIVIVNVIATFLGPIAINRLLQYLQTDGQDALVRPWVWIVLIFISRMLFSLGENGYIYVTNRIFVHTENLLLQLVFAQSMRTRISSPTSKDSSPPSSAASTTAQPDADGEGTNNKTSATSVINVNTLIGADIPAILDGREFVFFFLQLPLEVIASVWFLTEVLGWSAVIGMIFLVATLPLPGLLTKQIGETQKKQMETTDSRVKAITESLNILRMIKMFAWESMVRERVQDRRTEELRYTRKRRFLELLISNLTVLLPMASMIITYGTYTLVFHKDLNASIVFSSMSIFDLLRMDLVAITGDLNSMINAKISLDRVDNFLRKSPLLDAYDIDNATSSLLPHDDLDHGNVVGFHNASFAWDPRADGSNSRNFRLSFEGDIIFTWGGINLIIGPTGCGKTSVLMALLGEMHFQPTSPYGWYSLPRHAGIAYAVQESWVMNATIKDNILFGSAYEEERYSSVLHQCALEPDLALFAAGDETEVGEKGITLSGGQKARITLARAIYSNAGILLLDDILSALDVHTSRWIVEKCLQGELVQGRTVILVTHALPLVGPIANSITELDINGRIKSHGPPARELIDSAKRIQDDSNPEGPENGHEIHDALDEKPDGKMADGKLADGKLVADEELAQGRLKWAAIELLLSSYGGVAFWLLLVVVFFSSQLTDIMITWWLGAWTSAYETQSKGVPAAYYLAIFIVFSLSQTALSTIGNVTYIYRSIGACRRVHEILMESVMSSTLRWIDTTPRGRIISRFTQDIRDVDGPLTKYFVIFITRSILLLLKFSAVMVGSPILLLPGLLVAIVGFSLGQVYLYVQMAVKRIRSNWKSPIYNHFSAAIAGLVSIRAYGAQEEFKLELFRRLDAYSAPSRCFQNLHRWVASRVDTLGAVFATGVAAYLVYFKSEQEAGRTGFSLNMAIGFAGMILWWLRTANSMEITANSLERIRDYLEIDHEAKPSEAGKPPAYWPASGSIRVENMSAKYSEDSPLVLQDITFEVKSGERVGIVGRTGSGKSTLALSLLRLIPTSGEVYFDGLPTSSLNLDALRGNLTIIPQEPVLVSGTLRTNLDPFGQEDDAVLNDALHATGLLARGENNISLDTMISDSGGNFSVGERQLIAMARAIVRNTRVLLLDEATASVDHETDNIIQESIRRELKGATLITIAHRLRTIMDYDKIMVLDAGKLIEFDNPVALLDKKDGMFKGLVEESGERDELKTIARQRAS</sequence>
<feature type="transmembrane region" description="Helical" evidence="10">
    <location>
        <begin position="343"/>
        <end position="365"/>
    </location>
</feature>
<keyword evidence="4" id="KW-0677">Repeat</keyword>
<dbReference type="STRING" id="1330018.A0A167FSV2"/>
<dbReference type="GO" id="GO:0016020">
    <property type="term" value="C:membrane"/>
    <property type="evidence" value="ECO:0007669"/>
    <property type="project" value="UniProtKB-SubCell"/>
</dbReference>
<feature type="transmembrane region" description="Helical" evidence="10">
    <location>
        <begin position="147"/>
        <end position="165"/>
    </location>
</feature>
<evidence type="ECO:0000256" key="4">
    <source>
        <dbReference type="ARBA" id="ARBA00022737"/>
    </source>
</evidence>
<feature type="transmembrane region" description="Helical" evidence="10">
    <location>
        <begin position="1179"/>
        <end position="1200"/>
    </location>
</feature>
<dbReference type="PROSITE" id="PS00211">
    <property type="entry name" value="ABC_TRANSPORTER_1"/>
    <property type="match status" value="2"/>
</dbReference>
<dbReference type="FunFam" id="1.20.1560.10:FF:000013">
    <property type="entry name" value="ABC transporter C family member 2"/>
    <property type="match status" value="1"/>
</dbReference>
<evidence type="ECO:0000259" key="11">
    <source>
        <dbReference type="PROSITE" id="PS50893"/>
    </source>
</evidence>
<dbReference type="PANTHER" id="PTHR24223:SF356">
    <property type="entry name" value="ATP-BINDING CASSETTE TRANSPORTER ABC4"/>
    <property type="match status" value="1"/>
</dbReference>
<dbReference type="OrthoDB" id="6500128at2759"/>
<feature type="domain" description="ABC transmembrane type-1" evidence="12">
    <location>
        <begin position="303"/>
        <end position="614"/>
    </location>
</feature>
<keyword evidence="2" id="KW-0813">Transport</keyword>
<dbReference type="EMBL" id="KV417364">
    <property type="protein sequence ID" value="KZO89806.1"/>
    <property type="molecule type" value="Genomic_DNA"/>
</dbReference>
<feature type="domain" description="ABC transmembrane type-1" evidence="12">
    <location>
        <begin position="956"/>
        <end position="1226"/>
    </location>
</feature>
<feature type="transmembrane region" description="Helical" evidence="10">
    <location>
        <begin position="119"/>
        <end position="140"/>
    </location>
</feature>
<dbReference type="FunFam" id="3.40.50.300:FF:000838">
    <property type="entry name" value="ABC multidrug transporter (Eurofung)"/>
    <property type="match status" value="1"/>
</dbReference>
<dbReference type="Gene3D" id="1.20.1560.10">
    <property type="entry name" value="ABC transporter type 1, transmembrane domain"/>
    <property type="match status" value="2"/>
</dbReference>
<evidence type="ECO:0000256" key="8">
    <source>
        <dbReference type="ARBA" id="ARBA00023136"/>
    </source>
</evidence>
<comment type="subcellular location">
    <subcellularLocation>
        <location evidence="1">Membrane</location>
        <topology evidence="1">Multi-pass membrane protein</topology>
    </subcellularLocation>
</comment>
<feature type="transmembrane region" description="Helical" evidence="10">
    <location>
        <begin position="554"/>
        <end position="575"/>
    </location>
</feature>
<keyword evidence="14" id="KW-1185">Reference proteome</keyword>
<feature type="compositionally biased region" description="Low complexity" evidence="9">
    <location>
        <begin position="391"/>
        <end position="412"/>
    </location>
</feature>
<feature type="transmembrane region" description="Helical" evidence="10">
    <location>
        <begin position="944"/>
        <end position="965"/>
    </location>
</feature>
<feature type="transmembrane region" description="Helical" evidence="10">
    <location>
        <begin position="993"/>
        <end position="1019"/>
    </location>
</feature>
<protein>
    <submittedName>
        <fullName evidence="13">ATP-binding cassette transporter</fullName>
    </submittedName>
</protein>
<dbReference type="InterPro" id="IPR017871">
    <property type="entry name" value="ABC_transporter-like_CS"/>
</dbReference>
<dbReference type="InterPro" id="IPR003439">
    <property type="entry name" value="ABC_transporter-like_ATP-bd"/>
</dbReference>
<feature type="transmembrane region" description="Helical" evidence="10">
    <location>
        <begin position="471"/>
        <end position="490"/>
    </location>
</feature>
<feature type="transmembrane region" description="Helical" evidence="10">
    <location>
        <begin position="1070"/>
        <end position="1089"/>
    </location>
</feature>